<evidence type="ECO:0000313" key="2">
    <source>
        <dbReference type="EMBL" id="PCC38089.1"/>
    </source>
</evidence>
<feature type="region of interest" description="Disordered" evidence="1">
    <location>
        <begin position="1"/>
        <end position="21"/>
    </location>
</feature>
<organism evidence="2 3">
    <name type="scientific">Brachybacterium alimentarium</name>
    <dbReference type="NCBI Taxonomy" id="47845"/>
    <lineage>
        <taxon>Bacteria</taxon>
        <taxon>Bacillati</taxon>
        <taxon>Actinomycetota</taxon>
        <taxon>Actinomycetes</taxon>
        <taxon>Micrococcales</taxon>
        <taxon>Dermabacteraceae</taxon>
        <taxon>Brachybacterium</taxon>
    </lineage>
</organism>
<sequence>MTAPAVARAEGSDPLADTSSLTDEEVAVVNNTAAGLADVETNGGIRLEDGTFQAFDFDMLFEALDGGHTNQTALVAAATSRSPAAVTPQWDNSHFGKCLAKKIGIADIKAIIKAFAEPKVRKALKSKQWKKASSIAFNILKKTSPKIAKFLIKKAAHSVLPGGVVGVLALAAGQCALGEI</sequence>
<dbReference type="GeneID" id="303299154"/>
<evidence type="ECO:0000256" key="1">
    <source>
        <dbReference type="SAM" id="MobiDB-lite"/>
    </source>
</evidence>
<comment type="caution">
    <text evidence="2">The sequence shown here is derived from an EMBL/GenBank/DDBJ whole genome shotgun (WGS) entry which is preliminary data.</text>
</comment>
<keyword evidence="3" id="KW-1185">Reference proteome</keyword>
<dbReference type="Proteomes" id="UP000218598">
    <property type="component" value="Unassembled WGS sequence"/>
</dbReference>
<evidence type="ECO:0000313" key="3">
    <source>
        <dbReference type="Proteomes" id="UP000218598"/>
    </source>
</evidence>
<name>A0A2A3YFS4_9MICO</name>
<dbReference type="OrthoDB" id="5149363at2"/>
<dbReference type="RefSeq" id="WP_096197742.1">
    <property type="nucleotide sequence ID" value="NZ_JBQQGT010000044.1"/>
</dbReference>
<protein>
    <submittedName>
        <fullName evidence="2">Uncharacterized protein</fullName>
    </submittedName>
</protein>
<dbReference type="EMBL" id="NRGR01000027">
    <property type="protein sequence ID" value="PCC38089.1"/>
    <property type="molecule type" value="Genomic_DNA"/>
</dbReference>
<dbReference type="AlphaFoldDB" id="A0A2A3YFS4"/>
<proteinExistence type="predicted"/>
<accession>A0A2A3YFS4</accession>
<reference evidence="2 3" key="1">
    <citation type="journal article" date="2017" name="Elife">
        <title>Extensive horizontal gene transfer in cheese-associated bacteria.</title>
        <authorList>
            <person name="Bonham K.S."/>
            <person name="Wolfe B.E."/>
            <person name="Dutton R.J."/>
        </authorList>
    </citation>
    <scope>NUCLEOTIDE SEQUENCE [LARGE SCALE GENOMIC DNA]</scope>
    <source>
        <strain evidence="2 3">341_9</strain>
    </source>
</reference>
<gene>
    <name evidence="2" type="ORF">CIK66_16180</name>
</gene>